<feature type="domain" description="Zn(2)-C6 fungal-type" evidence="7">
    <location>
        <begin position="7"/>
        <end position="37"/>
    </location>
</feature>
<comment type="subcellular location">
    <subcellularLocation>
        <location evidence="1">Nucleus</location>
    </subcellularLocation>
</comment>
<keyword evidence="5" id="KW-0539">Nucleus</keyword>
<evidence type="ECO:0000256" key="2">
    <source>
        <dbReference type="ARBA" id="ARBA00023015"/>
    </source>
</evidence>
<dbReference type="GO" id="GO:0008270">
    <property type="term" value="F:zinc ion binding"/>
    <property type="evidence" value="ECO:0007669"/>
    <property type="project" value="InterPro"/>
</dbReference>
<keyword evidence="4" id="KW-0804">Transcription</keyword>
<evidence type="ECO:0000256" key="5">
    <source>
        <dbReference type="ARBA" id="ARBA00023242"/>
    </source>
</evidence>
<evidence type="ECO:0000256" key="4">
    <source>
        <dbReference type="ARBA" id="ARBA00023163"/>
    </source>
</evidence>
<accession>A0A5N7CF80</accession>
<dbReference type="OrthoDB" id="288726at2759"/>
<reference evidence="8" key="1">
    <citation type="submission" date="2019-04" db="EMBL/GenBank/DDBJ databases">
        <title>Friends and foes A comparative genomics studyof 23 Aspergillus species from section Flavi.</title>
        <authorList>
            <consortium name="DOE Joint Genome Institute"/>
            <person name="Kjaerbolling I."/>
            <person name="Vesth T."/>
            <person name="Frisvad J.C."/>
            <person name="Nybo J.L."/>
            <person name="Theobald S."/>
            <person name="Kildgaard S."/>
            <person name="Isbrandt T."/>
            <person name="Kuo A."/>
            <person name="Sato A."/>
            <person name="Lyhne E.K."/>
            <person name="Kogle M.E."/>
            <person name="Wiebenga A."/>
            <person name="Kun R.S."/>
            <person name="Lubbers R.J."/>
            <person name="Makela M.R."/>
            <person name="Barry K."/>
            <person name="Chovatia M."/>
            <person name="Clum A."/>
            <person name="Daum C."/>
            <person name="Haridas S."/>
            <person name="He G."/>
            <person name="LaButti K."/>
            <person name="Lipzen A."/>
            <person name="Mondo S."/>
            <person name="Riley R."/>
            <person name="Salamov A."/>
            <person name="Simmons B.A."/>
            <person name="Magnuson J.K."/>
            <person name="Henrissat B."/>
            <person name="Mortensen U.H."/>
            <person name="Larsen T.O."/>
            <person name="Devries R.P."/>
            <person name="Grigoriev I.V."/>
            <person name="Machida M."/>
            <person name="Baker S.E."/>
            <person name="Andersen M.R."/>
        </authorList>
    </citation>
    <scope>NUCLEOTIDE SEQUENCE [LARGE SCALE GENOMIC DNA]</scope>
    <source>
        <strain evidence="8">IBT 14317</strain>
    </source>
</reference>
<proteinExistence type="predicted"/>
<dbReference type="PROSITE" id="PS50048">
    <property type="entry name" value="ZN2_CY6_FUNGAL_2"/>
    <property type="match status" value="1"/>
</dbReference>
<dbReference type="AlphaFoldDB" id="A0A5N7CF80"/>
<evidence type="ECO:0000256" key="3">
    <source>
        <dbReference type="ARBA" id="ARBA00023125"/>
    </source>
</evidence>
<sequence>MGRSHHGCTRCKRRRQKCSEEKPSCKRCQDAGALCNYAIVLKWEGRVPRRAEPKRAGNRSSKSLVSPTKSPTPPAEFQGINYLDPLSGLPYTHRMLLHHFVTKCSLVACHRHIRTQICDMIFPMILQIPSLMFATIARSALHLNTLRRPELVDFALEEDVSSFMAKSLQCLRQELQTADPKTRFSLLPTIRTLFICEIYSGKADNSWRIHMEGAKALIESTRTNISQENLESDAVHHWISIRWFESVQSLAALTQRIQHEEQWQRGPRPLLCDQGEQSGVLDLYSGYTIDLDAVFREIGAAAWERQQLDNMPNNGSQLLEMNLRNRAKWLEHSVRAMISRDSRMGPALAPDTSLSKEEATQFSVCNLAYQYSALIHIYRRVQKLPSSAANVQDCVRRILDTVIGILPVSELSPWVLLTTPIFTAGHEAMGEDRIKAKGLLVKLYEKLKIRNTLRSAHILEASWSGNLSEMINPTGNDHVLDFIPY</sequence>
<dbReference type="Gene3D" id="4.10.240.10">
    <property type="entry name" value="Zn(2)-C6 fungal-type DNA-binding domain"/>
    <property type="match status" value="1"/>
</dbReference>
<dbReference type="Pfam" id="PF00172">
    <property type="entry name" value="Zn_clus"/>
    <property type="match status" value="1"/>
</dbReference>
<dbReference type="SUPFAM" id="SSF57701">
    <property type="entry name" value="Zn2/Cys6 DNA-binding domain"/>
    <property type="match status" value="1"/>
</dbReference>
<gene>
    <name evidence="8" type="ORF">BDV23DRAFT_150453</name>
</gene>
<dbReference type="SMART" id="SM00066">
    <property type="entry name" value="GAL4"/>
    <property type="match status" value="1"/>
</dbReference>
<dbReference type="EMBL" id="ML735234">
    <property type="protein sequence ID" value="KAE8392794.1"/>
    <property type="molecule type" value="Genomic_DNA"/>
</dbReference>
<evidence type="ECO:0000313" key="8">
    <source>
        <dbReference type="EMBL" id="KAE8392794.1"/>
    </source>
</evidence>
<evidence type="ECO:0000259" key="7">
    <source>
        <dbReference type="PROSITE" id="PS50048"/>
    </source>
</evidence>
<keyword evidence="2" id="KW-0805">Transcription regulation</keyword>
<dbReference type="InterPro" id="IPR001138">
    <property type="entry name" value="Zn2Cys6_DnaBD"/>
</dbReference>
<dbReference type="PROSITE" id="PS00463">
    <property type="entry name" value="ZN2_CY6_FUNGAL_1"/>
    <property type="match status" value="1"/>
</dbReference>
<dbReference type="PANTHER" id="PTHR37534:SF15">
    <property type="entry name" value="ZN(II)2CYS6 TRANSCRIPTION FACTOR (EUROFUNG)"/>
    <property type="match status" value="1"/>
</dbReference>
<keyword evidence="3" id="KW-0238">DNA-binding</keyword>
<evidence type="ECO:0000256" key="6">
    <source>
        <dbReference type="SAM" id="MobiDB-lite"/>
    </source>
</evidence>
<dbReference type="InterPro" id="IPR036864">
    <property type="entry name" value="Zn2-C6_fun-type_DNA-bd_sf"/>
</dbReference>
<dbReference type="Pfam" id="PF11951">
    <property type="entry name" value="Fungal_trans_2"/>
    <property type="match status" value="1"/>
</dbReference>
<name>A0A5N7CF80_PETAA</name>
<organism evidence="8">
    <name type="scientific">Petromyces alliaceus</name>
    <name type="common">Aspergillus alliaceus</name>
    <dbReference type="NCBI Taxonomy" id="209559"/>
    <lineage>
        <taxon>Eukaryota</taxon>
        <taxon>Fungi</taxon>
        <taxon>Dikarya</taxon>
        <taxon>Ascomycota</taxon>
        <taxon>Pezizomycotina</taxon>
        <taxon>Eurotiomycetes</taxon>
        <taxon>Eurotiomycetidae</taxon>
        <taxon>Eurotiales</taxon>
        <taxon>Aspergillaceae</taxon>
        <taxon>Aspergillus</taxon>
        <taxon>Aspergillus subgen. Circumdati</taxon>
    </lineage>
</organism>
<feature type="region of interest" description="Disordered" evidence="6">
    <location>
        <begin position="50"/>
        <end position="73"/>
    </location>
</feature>
<protein>
    <submittedName>
        <fullName evidence="8">Fungal-specific transcription factor domain-containing protein</fullName>
    </submittedName>
</protein>
<dbReference type="PANTHER" id="PTHR37534">
    <property type="entry name" value="TRANSCRIPTIONAL ACTIVATOR PROTEIN UGA3"/>
    <property type="match status" value="1"/>
</dbReference>
<dbReference type="Proteomes" id="UP000326877">
    <property type="component" value="Unassembled WGS sequence"/>
</dbReference>
<dbReference type="InterPro" id="IPR021858">
    <property type="entry name" value="Fun_TF"/>
</dbReference>
<dbReference type="CDD" id="cd00067">
    <property type="entry name" value="GAL4"/>
    <property type="match status" value="1"/>
</dbReference>
<evidence type="ECO:0000256" key="1">
    <source>
        <dbReference type="ARBA" id="ARBA00004123"/>
    </source>
</evidence>
<feature type="compositionally biased region" description="Polar residues" evidence="6">
    <location>
        <begin position="58"/>
        <end position="69"/>
    </location>
</feature>
<dbReference type="GO" id="GO:0005634">
    <property type="term" value="C:nucleus"/>
    <property type="evidence" value="ECO:0007669"/>
    <property type="project" value="UniProtKB-SubCell"/>
</dbReference>
<dbReference type="GO" id="GO:0000976">
    <property type="term" value="F:transcription cis-regulatory region binding"/>
    <property type="evidence" value="ECO:0007669"/>
    <property type="project" value="TreeGrafter"/>
</dbReference>
<dbReference type="GO" id="GO:0045944">
    <property type="term" value="P:positive regulation of transcription by RNA polymerase II"/>
    <property type="evidence" value="ECO:0007669"/>
    <property type="project" value="TreeGrafter"/>
</dbReference>
<dbReference type="GO" id="GO:0000981">
    <property type="term" value="F:DNA-binding transcription factor activity, RNA polymerase II-specific"/>
    <property type="evidence" value="ECO:0007669"/>
    <property type="project" value="InterPro"/>
</dbReference>